<comment type="similarity">
    <text evidence="1">Belongs to the ENY2 family.</text>
</comment>
<dbReference type="AlphaFoldDB" id="A0A0C3CDM2"/>
<keyword evidence="1" id="KW-0539">Nucleus</keyword>
<evidence type="ECO:0000256" key="1">
    <source>
        <dbReference type="HAMAP-Rule" id="MF_03046"/>
    </source>
</evidence>
<evidence type="ECO:0000313" key="3">
    <source>
        <dbReference type="Proteomes" id="UP000054166"/>
    </source>
</evidence>
<dbReference type="GO" id="GO:0070390">
    <property type="term" value="C:transcription export complex 2"/>
    <property type="evidence" value="ECO:0007669"/>
    <property type="project" value="UniProtKB-UniRule"/>
</dbReference>
<protein>
    <recommendedName>
        <fullName evidence="1">Transcription and mRNA export factor SUS1</fullName>
    </recommendedName>
</protein>
<dbReference type="STRING" id="765440.A0A0C3CDM2"/>
<comment type="subunit">
    <text evidence="1">Component of the nuclear pore complex (NPC)-associated TREX-2 complex (transcription and export complex 2), composed of at least SUS1, SAC3, THP1, SEM1, and CDC31. TREX-2 contains 2 SUS1 chains. The TREX-2 complex interacts with the nucleoporin NUP1. Component of the 1.8 MDa SAGA transcription coactivator-HAT complex. SAGA is built of 5 distinct domains with specialized functions. Within the SAGA complex, SUS1, SGF11, SGF73 and UBP8 form an additional subcomplex of SAGA called the DUB module (deubiquitination module). Interacts directly with THP1, SAC3, SGF11, and with the RNA polymerase II.</text>
</comment>
<keyword evidence="1" id="KW-0156">Chromatin regulator</keyword>
<sequence>MPSKNDTEALYAQVQRKLVESGEWDRIQLILMNKLNESGWTDDLRHRSKENARDMEPLSFRVLLKGLAPHIQTSIPPAIRKEMMAVIRQYVEKQFE</sequence>
<organism evidence="2 3">
    <name type="scientific">Piloderma croceum (strain F 1598)</name>
    <dbReference type="NCBI Taxonomy" id="765440"/>
    <lineage>
        <taxon>Eukaryota</taxon>
        <taxon>Fungi</taxon>
        <taxon>Dikarya</taxon>
        <taxon>Basidiomycota</taxon>
        <taxon>Agaricomycotina</taxon>
        <taxon>Agaricomycetes</taxon>
        <taxon>Agaricomycetidae</taxon>
        <taxon>Atheliales</taxon>
        <taxon>Atheliaceae</taxon>
        <taxon>Piloderma</taxon>
    </lineage>
</organism>
<comment type="function">
    <text evidence="1">Involved in mRNA export coupled transcription activation by association with both the TREX-2 and the SAGA complexes. At the promoters, SAGA is required for recruitment of the basal transcription machinery. It influences RNA polymerase II transcriptional activity through different activities such as TBP interaction and promoter selectivity, interaction with transcription activators, and chromatin modification through histone acetylation and deubiquitination. Within the SAGA complex, participates to a subcomplex required for deubiquitination of H2B and for the maintenance of steady-state H3 methylation levels. The TREX-2 complex functions in docking export-competent ribonucleoprotein particles (mRNPs) to the nuclear entrance of the nuclear pore complex (nuclear basket). TREX-2 participates in mRNA export and accurate chromatin positioning in the nucleus by tethering genes to the nuclear periphery. May also be involved in cytoplasmic mRNA decay by interaction with components of P-bodies.</text>
</comment>
<reference evidence="2 3" key="1">
    <citation type="submission" date="2014-04" db="EMBL/GenBank/DDBJ databases">
        <authorList>
            <consortium name="DOE Joint Genome Institute"/>
            <person name="Kuo A."/>
            <person name="Tarkka M."/>
            <person name="Buscot F."/>
            <person name="Kohler A."/>
            <person name="Nagy L.G."/>
            <person name="Floudas D."/>
            <person name="Copeland A."/>
            <person name="Barry K.W."/>
            <person name="Cichocki N."/>
            <person name="Veneault-Fourrey C."/>
            <person name="LaButti K."/>
            <person name="Lindquist E.A."/>
            <person name="Lipzen A."/>
            <person name="Lundell T."/>
            <person name="Morin E."/>
            <person name="Murat C."/>
            <person name="Sun H."/>
            <person name="Tunlid A."/>
            <person name="Henrissat B."/>
            <person name="Grigoriev I.V."/>
            <person name="Hibbett D.S."/>
            <person name="Martin F."/>
            <person name="Nordberg H.P."/>
            <person name="Cantor M.N."/>
            <person name="Hua S.X."/>
        </authorList>
    </citation>
    <scope>NUCLEOTIDE SEQUENCE [LARGE SCALE GENOMIC DNA]</scope>
    <source>
        <strain evidence="2 3">F 1598</strain>
    </source>
</reference>
<dbReference type="GO" id="GO:0003713">
    <property type="term" value="F:transcription coactivator activity"/>
    <property type="evidence" value="ECO:0007669"/>
    <property type="project" value="UniProtKB-UniRule"/>
</dbReference>
<proteinExistence type="inferred from homology"/>
<dbReference type="GO" id="GO:0006325">
    <property type="term" value="P:chromatin organization"/>
    <property type="evidence" value="ECO:0007669"/>
    <property type="project" value="UniProtKB-KW"/>
</dbReference>
<accession>A0A0C3CDM2</accession>
<keyword evidence="1" id="KW-0509">mRNA transport</keyword>
<comment type="subcellular location">
    <subcellularLocation>
        <location evidence="1">Nucleus</location>
        <location evidence="1">Nucleoplasm</location>
    </subcellularLocation>
    <subcellularLocation>
        <location evidence="1">Cytoplasm</location>
        <location evidence="1">P-body</location>
    </subcellularLocation>
</comment>
<keyword evidence="1" id="KW-0805">Transcription regulation</keyword>
<keyword evidence="1" id="KW-0804">Transcription</keyword>
<dbReference type="EMBL" id="KN832978">
    <property type="protein sequence ID" value="KIM87807.1"/>
    <property type="molecule type" value="Genomic_DNA"/>
</dbReference>
<evidence type="ECO:0000313" key="2">
    <source>
        <dbReference type="EMBL" id="KIM87807.1"/>
    </source>
</evidence>
<dbReference type="HOGENOM" id="CLU_134052_2_0_1"/>
<name>A0A0C3CDM2_PILCF</name>
<dbReference type="PANTHER" id="PTHR12514">
    <property type="entry name" value="ENHANCER OF YELLOW 2 TRANSCRIPTION FACTOR"/>
    <property type="match status" value="1"/>
</dbReference>
<keyword evidence="1" id="KW-0811">Translocation</keyword>
<dbReference type="GO" id="GO:0000932">
    <property type="term" value="C:P-body"/>
    <property type="evidence" value="ECO:0007669"/>
    <property type="project" value="UniProtKB-SubCell"/>
</dbReference>
<gene>
    <name evidence="1" type="primary">SUS1</name>
    <name evidence="2" type="ORF">PILCRDRAFT_261961</name>
</gene>
<dbReference type="GO" id="GO:0071819">
    <property type="term" value="C:DUBm complex"/>
    <property type="evidence" value="ECO:0007669"/>
    <property type="project" value="UniProtKB-UniRule"/>
</dbReference>
<dbReference type="OrthoDB" id="6221744at2759"/>
<dbReference type="GO" id="GO:0005654">
    <property type="term" value="C:nucleoplasm"/>
    <property type="evidence" value="ECO:0007669"/>
    <property type="project" value="UniProtKB-SubCell"/>
</dbReference>
<dbReference type="InParanoid" id="A0A0C3CDM2"/>
<dbReference type="GO" id="GO:0006406">
    <property type="term" value="P:mRNA export from nucleus"/>
    <property type="evidence" value="ECO:0007669"/>
    <property type="project" value="UniProtKB-UniRule"/>
</dbReference>
<keyword evidence="1" id="KW-0653">Protein transport</keyword>
<dbReference type="InterPro" id="IPR038212">
    <property type="entry name" value="TF_EnY2_sf"/>
</dbReference>
<dbReference type="GO" id="GO:0005643">
    <property type="term" value="C:nuclear pore"/>
    <property type="evidence" value="ECO:0007669"/>
    <property type="project" value="UniProtKB-UniRule"/>
</dbReference>
<keyword evidence="3" id="KW-1185">Reference proteome</keyword>
<dbReference type="InterPro" id="IPR018783">
    <property type="entry name" value="TF_ENY2"/>
</dbReference>
<dbReference type="Pfam" id="PF10163">
    <property type="entry name" value="EnY2"/>
    <property type="match status" value="1"/>
</dbReference>
<keyword evidence="1" id="KW-0813">Transport</keyword>
<dbReference type="Proteomes" id="UP000054166">
    <property type="component" value="Unassembled WGS sequence"/>
</dbReference>
<dbReference type="GO" id="GO:0000124">
    <property type="term" value="C:SAGA complex"/>
    <property type="evidence" value="ECO:0007669"/>
    <property type="project" value="UniProtKB-UniRule"/>
</dbReference>
<dbReference type="GO" id="GO:0006368">
    <property type="term" value="P:transcription elongation by RNA polymerase II"/>
    <property type="evidence" value="ECO:0007669"/>
    <property type="project" value="UniProtKB-UniRule"/>
</dbReference>
<reference evidence="3" key="2">
    <citation type="submission" date="2015-01" db="EMBL/GenBank/DDBJ databases">
        <title>Evolutionary Origins and Diversification of the Mycorrhizal Mutualists.</title>
        <authorList>
            <consortium name="DOE Joint Genome Institute"/>
            <consortium name="Mycorrhizal Genomics Consortium"/>
            <person name="Kohler A."/>
            <person name="Kuo A."/>
            <person name="Nagy L.G."/>
            <person name="Floudas D."/>
            <person name="Copeland A."/>
            <person name="Barry K.W."/>
            <person name="Cichocki N."/>
            <person name="Veneault-Fourrey C."/>
            <person name="LaButti K."/>
            <person name="Lindquist E.A."/>
            <person name="Lipzen A."/>
            <person name="Lundell T."/>
            <person name="Morin E."/>
            <person name="Murat C."/>
            <person name="Riley R."/>
            <person name="Ohm R."/>
            <person name="Sun H."/>
            <person name="Tunlid A."/>
            <person name="Henrissat B."/>
            <person name="Grigoriev I.V."/>
            <person name="Hibbett D.S."/>
            <person name="Martin F."/>
        </authorList>
    </citation>
    <scope>NUCLEOTIDE SEQUENCE [LARGE SCALE GENOMIC DNA]</scope>
    <source>
        <strain evidence="3">F 1598</strain>
    </source>
</reference>
<dbReference type="HAMAP" id="MF_03046">
    <property type="entry name" value="ENY2_Sus1"/>
    <property type="match status" value="1"/>
</dbReference>
<dbReference type="Gene3D" id="1.10.246.140">
    <property type="match status" value="1"/>
</dbReference>
<keyword evidence="1" id="KW-0963">Cytoplasm</keyword>
<dbReference type="GO" id="GO:0015031">
    <property type="term" value="P:protein transport"/>
    <property type="evidence" value="ECO:0007669"/>
    <property type="project" value="UniProtKB-KW"/>
</dbReference>
<keyword evidence="1" id="KW-0010">Activator</keyword>